<accession>A0A7Y4GXU5</accession>
<dbReference type="EMBL" id="JAAVLX010000012">
    <property type="protein sequence ID" value="NOJ43938.1"/>
    <property type="molecule type" value="Genomic_DNA"/>
</dbReference>
<protein>
    <submittedName>
        <fullName evidence="1">Uncharacterized protein</fullName>
    </submittedName>
</protein>
<reference evidence="1 2" key="1">
    <citation type="submission" date="2020-03" db="EMBL/GenBank/DDBJ databases">
        <title>Bradyrhizobium diversity isolated from nodules of Indigofera sp.</title>
        <authorList>
            <person name="Klepa M."/>
            <person name="Helene L."/>
            <person name="Hungria M."/>
        </authorList>
    </citation>
    <scope>NUCLEOTIDE SEQUENCE [LARGE SCALE GENOMIC DNA]</scope>
    <source>
        <strain evidence="1 2">WSM 1791</strain>
    </source>
</reference>
<dbReference type="Proteomes" id="UP000544122">
    <property type="component" value="Unassembled WGS sequence"/>
</dbReference>
<evidence type="ECO:0000313" key="2">
    <source>
        <dbReference type="Proteomes" id="UP000544122"/>
    </source>
</evidence>
<name>A0A7Y4GXU5_9BRAD</name>
<sequence length="54" mass="6213">MRHVEVTERFNAAFRACLLQSKHPNAHAQYRWEIIKACWGEYAVTQIRGPLGSA</sequence>
<keyword evidence="2" id="KW-1185">Reference proteome</keyword>
<comment type="caution">
    <text evidence="1">The sequence shown here is derived from an EMBL/GenBank/DDBJ whole genome shotgun (WGS) entry which is preliminary data.</text>
</comment>
<proteinExistence type="predicted"/>
<organism evidence="1 2">
    <name type="scientific">Bradyrhizobium australiense</name>
    <dbReference type="NCBI Taxonomy" id="2721161"/>
    <lineage>
        <taxon>Bacteria</taxon>
        <taxon>Pseudomonadati</taxon>
        <taxon>Pseudomonadota</taxon>
        <taxon>Alphaproteobacteria</taxon>
        <taxon>Hyphomicrobiales</taxon>
        <taxon>Nitrobacteraceae</taxon>
        <taxon>Bradyrhizobium</taxon>
    </lineage>
</organism>
<dbReference type="RefSeq" id="WP_171583123.1">
    <property type="nucleotide sequence ID" value="NZ_JAAVLX010000012.1"/>
</dbReference>
<dbReference type="AlphaFoldDB" id="A0A7Y4GXU5"/>
<evidence type="ECO:0000313" key="1">
    <source>
        <dbReference type="EMBL" id="NOJ43938.1"/>
    </source>
</evidence>
<gene>
    <name evidence="1" type="ORF">HCN58_31065</name>
</gene>